<dbReference type="InterPro" id="IPR036412">
    <property type="entry name" value="HAD-like_sf"/>
</dbReference>
<dbReference type="Pfam" id="PF13242">
    <property type="entry name" value="Hydrolase_like"/>
    <property type="match status" value="1"/>
</dbReference>
<dbReference type="NCBIfam" id="TIGR01460">
    <property type="entry name" value="HAD-SF-IIA"/>
    <property type="match status" value="1"/>
</dbReference>
<dbReference type="EMBL" id="JADEYS010000025">
    <property type="protein sequence ID" value="MBE9399337.1"/>
    <property type="molecule type" value="Genomic_DNA"/>
</dbReference>
<dbReference type="Proteomes" id="UP000640333">
    <property type="component" value="Unassembled WGS sequence"/>
</dbReference>
<gene>
    <name evidence="6" type="ORF">IOQ59_18910</name>
</gene>
<name>A0A8J7FFV6_9GAMM</name>
<evidence type="ECO:0000313" key="7">
    <source>
        <dbReference type="Proteomes" id="UP000640333"/>
    </source>
</evidence>
<dbReference type="GO" id="GO:0016791">
    <property type="term" value="F:phosphatase activity"/>
    <property type="evidence" value="ECO:0007669"/>
    <property type="project" value="InterPro"/>
</dbReference>
<dbReference type="InterPro" id="IPR006357">
    <property type="entry name" value="HAD-SF_hydro_IIA"/>
</dbReference>
<evidence type="ECO:0000256" key="4">
    <source>
        <dbReference type="ARBA" id="ARBA00022842"/>
    </source>
</evidence>
<dbReference type="InterPro" id="IPR006355">
    <property type="entry name" value="LHPP/HDHD2"/>
</dbReference>
<evidence type="ECO:0000256" key="3">
    <source>
        <dbReference type="ARBA" id="ARBA00022723"/>
    </source>
</evidence>
<dbReference type="InterPro" id="IPR023214">
    <property type="entry name" value="HAD_sf"/>
</dbReference>
<dbReference type="Pfam" id="PF13344">
    <property type="entry name" value="Hydrolase_6"/>
    <property type="match status" value="1"/>
</dbReference>
<reference evidence="6" key="1">
    <citation type="submission" date="2020-10" db="EMBL/GenBank/DDBJ databases">
        <title>Bacterium isolated from coastal waters sediment.</title>
        <authorList>
            <person name="Chen R.-J."/>
            <person name="Lu D.-C."/>
            <person name="Zhu K.-L."/>
            <person name="Du Z.-J."/>
        </authorList>
    </citation>
    <scope>NUCLEOTIDE SEQUENCE</scope>
    <source>
        <strain evidence="6">N1Y112</strain>
    </source>
</reference>
<dbReference type="NCBIfam" id="TIGR01458">
    <property type="entry name" value="HAD-SF-IIA-hyp3"/>
    <property type="match status" value="1"/>
</dbReference>
<dbReference type="GO" id="GO:0046872">
    <property type="term" value="F:metal ion binding"/>
    <property type="evidence" value="ECO:0007669"/>
    <property type="project" value="UniProtKB-KW"/>
</dbReference>
<protein>
    <recommendedName>
        <fullName evidence="5">Haloacid dehalogenase-like hydrolase domain-containing protein 2</fullName>
    </recommendedName>
</protein>
<evidence type="ECO:0000313" key="6">
    <source>
        <dbReference type="EMBL" id="MBE9399337.1"/>
    </source>
</evidence>
<dbReference type="GO" id="GO:0005737">
    <property type="term" value="C:cytoplasm"/>
    <property type="evidence" value="ECO:0007669"/>
    <property type="project" value="TreeGrafter"/>
</dbReference>
<evidence type="ECO:0000256" key="2">
    <source>
        <dbReference type="ARBA" id="ARBA00007958"/>
    </source>
</evidence>
<proteinExistence type="inferred from homology"/>
<keyword evidence="3" id="KW-0479">Metal-binding</keyword>
<keyword evidence="7" id="KW-1185">Reference proteome</keyword>
<comment type="caution">
    <text evidence="6">The sequence shown here is derived from an EMBL/GenBank/DDBJ whole genome shotgun (WGS) entry which is preliminary data.</text>
</comment>
<evidence type="ECO:0000256" key="1">
    <source>
        <dbReference type="ARBA" id="ARBA00001946"/>
    </source>
</evidence>
<keyword evidence="4" id="KW-0460">Magnesium</keyword>
<comment type="similarity">
    <text evidence="2">Belongs to the HAD-like hydrolase superfamily.</text>
</comment>
<sequence length="260" mass="28285">MKAVLIDLDGVIYQADQPIPGAQRTLDWLKARRIPYLFVTNTTSRPRDAVVEKLRLMDIQIKPQEVLTPVVAVAGWLNTQGAVTIASFLPKTTQKDLSQFAQWAGTDDGCVSAVIVGDLAEEWSFGELNRAFRLLMSNPDCPLLALGLSRYWRSVQGLQLDVGPFVKALEFATGRAAIVFGKPSRDFFQQALTMLDVKASEALMIGDDIRGDVGGAQAAGLKAALVKTGKFQQTDLSGDIVPDGILASFAELPAYWKSLE</sequence>
<evidence type="ECO:0000256" key="5">
    <source>
        <dbReference type="ARBA" id="ARBA00039666"/>
    </source>
</evidence>
<dbReference type="PANTHER" id="PTHR19288:SF46">
    <property type="entry name" value="HALOACID DEHALOGENASE-LIKE HYDROLASE DOMAIN-CONTAINING PROTEIN 2"/>
    <property type="match status" value="1"/>
</dbReference>
<dbReference type="PANTHER" id="PTHR19288">
    <property type="entry name" value="4-NITROPHENYLPHOSPHATASE-RELATED"/>
    <property type="match status" value="1"/>
</dbReference>
<dbReference type="SUPFAM" id="SSF56784">
    <property type="entry name" value="HAD-like"/>
    <property type="match status" value="1"/>
</dbReference>
<organism evidence="6 7">
    <name type="scientific">Pontibacterium sinense</name>
    <dbReference type="NCBI Taxonomy" id="2781979"/>
    <lineage>
        <taxon>Bacteria</taxon>
        <taxon>Pseudomonadati</taxon>
        <taxon>Pseudomonadota</taxon>
        <taxon>Gammaproteobacteria</taxon>
        <taxon>Oceanospirillales</taxon>
        <taxon>Oceanospirillaceae</taxon>
        <taxon>Pontibacterium</taxon>
    </lineage>
</organism>
<dbReference type="Gene3D" id="3.40.50.1000">
    <property type="entry name" value="HAD superfamily/HAD-like"/>
    <property type="match status" value="2"/>
</dbReference>
<keyword evidence="6" id="KW-0378">Hydrolase</keyword>
<accession>A0A8J7FFV6</accession>
<comment type="cofactor">
    <cofactor evidence="1">
        <name>Mg(2+)</name>
        <dbReference type="ChEBI" id="CHEBI:18420"/>
    </cofactor>
</comment>
<dbReference type="AlphaFoldDB" id="A0A8J7FFV6"/>